<reference evidence="1" key="1">
    <citation type="submission" date="2020-05" db="EMBL/GenBank/DDBJ databases">
        <authorList>
            <person name="Zhu T."/>
            <person name="Keshari N."/>
            <person name="Lu X."/>
        </authorList>
    </citation>
    <scope>NUCLEOTIDE SEQUENCE</scope>
    <source>
        <strain evidence="1">NK1-12</strain>
    </source>
</reference>
<protein>
    <submittedName>
        <fullName evidence="1">PhoD-like phosphatase</fullName>
    </submittedName>
</protein>
<dbReference type="Gene3D" id="3.60.21.70">
    <property type="entry name" value="PhoD-like phosphatase"/>
    <property type="match status" value="1"/>
</dbReference>
<dbReference type="SUPFAM" id="SSF56300">
    <property type="entry name" value="Metallo-dependent phosphatases"/>
    <property type="match status" value="1"/>
</dbReference>
<organism evidence="1">
    <name type="scientific">Leptolyngbya sp. NK1-12</name>
    <dbReference type="NCBI Taxonomy" id="2547451"/>
    <lineage>
        <taxon>Bacteria</taxon>
        <taxon>Bacillati</taxon>
        <taxon>Cyanobacteriota</taxon>
        <taxon>Cyanophyceae</taxon>
        <taxon>Leptolyngbyales</taxon>
        <taxon>Leptolyngbyaceae</taxon>
        <taxon>Leptolyngbya group</taxon>
        <taxon>Leptolyngbya</taxon>
    </lineage>
</organism>
<dbReference type="AlphaFoldDB" id="A0AA97AI90"/>
<name>A0AA97AI90_9CYAN</name>
<dbReference type="InterPro" id="IPR038607">
    <property type="entry name" value="PhoD-like_sf"/>
</dbReference>
<proteinExistence type="predicted"/>
<evidence type="ECO:0000313" key="1">
    <source>
        <dbReference type="EMBL" id="WNZ26385.1"/>
    </source>
</evidence>
<accession>A0AA97AI90</accession>
<dbReference type="EMBL" id="CP053586">
    <property type="protein sequence ID" value="WNZ26385.1"/>
    <property type="molecule type" value="Genomic_DNA"/>
</dbReference>
<dbReference type="PANTHER" id="PTHR37031:SF2">
    <property type="entry name" value="PHOD-LIKE PHOSPHATASE METALLOPHOSPHATASE DOMAIN-CONTAINING PROTEIN"/>
    <property type="match status" value="1"/>
</dbReference>
<dbReference type="PANTHER" id="PTHR37031">
    <property type="entry name" value="METALLOPHOSPHATASE BINDING DOMAIN PROTEIN"/>
    <property type="match status" value="1"/>
</dbReference>
<sequence>MPWIPLQQRLHQLPLILAGPILRRTESTSVTVWLALRRACRVTLRIYATEYGNGLVIGSTVVTGERSTIALGKHLHVVAVTAQPDANQPLQSGQIYAYDLSFQADPDREPLTLQQALNTEHKPAVPISYFEHQLPTFLLPPQDINELKLIHGSCRKTHGGGIDALPIVDDLLEQSARFPQQRPHQLFFTGDQIYGDDVADPWLFALTDAGDTLLGWEEELPIYPTPNPTIPPLKAKHLPPGERTSVAENLAGFTAGLYNKPDHTNSHLLSLGEYSTAYLFAWSPVLWNEVPEGHERYRDAKRIRIWDQEVATLRAFWHSLWKVRRAIANIPTYMIFDDHDISDDWYLNQTWCLRVLGKPLGRRAVQNGLLAYAIAQAWGNTPEQFAPGTRGEQLLLAAQAWSVSQGTDQSAAATLARLLGIPDLDRSGQPKFRRDRQVWILDHHPDALQWHYTIRSDCHEVVVLDTRTWRGYPIAEDNTAPPMLLCPSAFDQQIRAPLQQSQAHNLQTLVIAPTNLIHLRIIDWAQQWSLRNGKVFSFDVGDAWNLHKEALSELLAALFETRDRVVVLSGDIHYGFAARLSYWTRHPEEKTKAQVLVQLTASAFKNAEFKTQIIQTKLKSIAPEPPQEWVGWNHTPELWELQSISGLVRWLKLRPVPPPLIRQLHPTSGNPIVNWTIAARDSHSLPDWHYRIEWIKRQSAHYPAWGKNLAWLKLGKFRKTGGSPLLAALRWLWCNRWLQEGEEVVGESNLGVVQFRDFTEQNPYPTVYQDLYWCPPWRPNSIVNSRFDAMLAPESAAMPFPLLPKSLRR</sequence>
<dbReference type="InterPro" id="IPR029052">
    <property type="entry name" value="Metallo-depent_PP-like"/>
</dbReference>
<gene>
    <name evidence="1" type="ORF">HJG54_02175</name>
</gene>